<dbReference type="Gene3D" id="3.60.21.10">
    <property type="match status" value="1"/>
</dbReference>
<keyword evidence="1" id="KW-0472">Membrane</keyword>
<dbReference type="AlphaFoldDB" id="A0A9R1C8J3"/>
<reference evidence="3" key="1">
    <citation type="journal article" date="2022" name="Int. J. Syst. Evol. Microbiol.">
        <title>Prevotella lacticifex sp. nov., isolated from the rumen of cows.</title>
        <authorList>
            <person name="Shinkai T."/>
            <person name="Ikeyama N."/>
            <person name="Kumagai M."/>
            <person name="Ohmori H."/>
            <person name="Sakamoto M."/>
            <person name="Ohkuma M."/>
            <person name="Mitsumori M."/>
        </authorList>
    </citation>
    <scope>NUCLEOTIDE SEQUENCE</scope>
    <source>
        <strain evidence="3">R5076</strain>
    </source>
</reference>
<evidence type="ECO:0000313" key="4">
    <source>
        <dbReference type="Proteomes" id="UP000825483"/>
    </source>
</evidence>
<evidence type="ECO:0000313" key="3">
    <source>
        <dbReference type="EMBL" id="GJG58004.1"/>
    </source>
</evidence>
<keyword evidence="1" id="KW-1133">Transmembrane helix</keyword>
<feature type="domain" description="Calcineurin-like phosphoesterase" evidence="2">
    <location>
        <begin position="148"/>
        <end position="309"/>
    </location>
</feature>
<dbReference type="PANTHER" id="PTHR31302">
    <property type="entry name" value="TRANSMEMBRANE PROTEIN WITH METALLOPHOSPHOESTERASE DOMAIN-RELATED"/>
    <property type="match status" value="1"/>
</dbReference>
<gene>
    <name evidence="3" type="ORF">PRLR5076_08550</name>
</gene>
<dbReference type="InterPro" id="IPR051158">
    <property type="entry name" value="Metallophosphoesterase_sf"/>
</dbReference>
<dbReference type="Proteomes" id="UP000825483">
    <property type="component" value="Unassembled WGS sequence"/>
</dbReference>
<dbReference type="GO" id="GO:0016787">
    <property type="term" value="F:hydrolase activity"/>
    <property type="evidence" value="ECO:0007669"/>
    <property type="project" value="InterPro"/>
</dbReference>
<feature type="transmembrane region" description="Helical" evidence="1">
    <location>
        <begin position="108"/>
        <end position="125"/>
    </location>
</feature>
<dbReference type="PANTHER" id="PTHR31302:SF0">
    <property type="entry name" value="TRANSMEMBRANE PROTEIN WITH METALLOPHOSPHOESTERASE DOMAIN"/>
    <property type="match status" value="1"/>
</dbReference>
<evidence type="ECO:0000259" key="2">
    <source>
        <dbReference type="Pfam" id="PF00149"/>
    </source>
</evidence>
<evidence type="ECO:0000256" key="1">
    <source>
        <dbReference type="SAM" id="Phobius"/>
    </source>
</evidence>
<feature type="transmembrane region" description="Helical" evidence="1">
    <location>
        <begin position="31"/>
        <end position="56"/>
    </location>
</feature>
<dbReference type="EMBL" id="BPUB01000001">
    <property type="protein sequence ID" value="GJG58004.1"/>
    <property type="molecule type" value="Genomic_DNA"/>
</dbReference>
<dbReference type="InterPro" id="IPR029052">
    <property type="entry name" value="Metallo-depent_PP-like"/>
</dbReference>
<protein>
    <submittedName>
        <fullName evidence="3">Metallophosphatase</fullName>
    </submittedName>
</protein>
<proteinExistence type="predicted"/>
<dbReference type="InterPro" id="IPR004843">
    <property type="entry name" value="Calcineurin-like_PHP"/>
</dbReference>
<sequence>MRFAFLIFLLLPVAGQVYVSMRTWQLLPAVPALRIAAVVVMALAFVAFFVAMSGVINRWPMGLARVTYEVGTSWLIILLYLFLAFLFLDVMRLCRVVQSAALHENGRLAAGLAITLVALFTYAYYHYNDKKRVEMTITTTKDIGKDLKLVLVSDLHLGYHNTRGDLHRWIAKLKAENPDAILIGGDLIDGSYRPVEEENMAAEFRALHIPVLACLGNHDYYTGLSADMKFCKDAGIRVLRDEAASFDKLGNITIVGRDDRTNGQRKALSEILRGVDKSRFLLELDHQPYHLEEAEKNGVDFEFAGHTHYGQVWPISWITDAVYEDAFGPLVKGRTHYYVSSGLGIWGAKFRIGTQSEYLVLHIRK</sequence>
<dbReference type="GeneID" id="72468907"/>
<organism evidence="3 4">
    <name type="scientific">Prevotella lacticifex</name>
    <dbReference type="NCBI Taxonomy" id="2854755"/>
    <lineage>
        <taxon>Bacteria</taxon>
        <taxon>Pseudomonadati</taxon>
        <taxon>Bacteroidota</taxon>
        <taxon>Bacteroidia</taxon>
        <taxon>Bacteroidales</taxon>
        <taxon>Prevotellaceae</taxon>
        <taxon>Prevotella</taxon>
    </lineage>
</organism>
<keyword evidence="4" id="KW-1185">Reference proteome</keyword>
<dbReference type="Pfam" id="PF00149">
    <property type="entry name" value="Metallophos"/>
    <property type="match status" value="1"/>
</dbReference>
<dbReference type="SUPFAM" id="SSF56300">
    <property type="entry name" value="Metallo-dependent phosphatases"/>
    <property type="match status" value="1"/>
</dbReference>
<name>A0A9R1C8J3_9BACT</name>
<accession>A0A9R1C8J3</accession>
<feature type="transmembrane region" description="Helical" evidence="1">
    <location>
        <begin position="68"/>
        <end position="88"/>
    </location>
</feature>
<keyword evidence="1" id="KW-0812">Transmembrane</keyword>
<dbReference type="RefSeq" id="WP_223930227.1">
    <property type="nucleotide sequence ID" value="NZ_BPTU01000005.1"/>
</dbReference>
<comment type="caution">
    <text evidence="3">The sequence shown here is derived from an EMBL/GenBank/DDBJ whole genome shotgun (WGS) entry which is preliminary data.</text>
</comment>